<evidence type="ECO:0000313" key="2">
    <source>
        <dbReference type="Proteomes" id="UP000298787"/>
    </source>
</evidence>
<dbReference type="AlphaFoldDB" id="A0A4U5V3D3"/>
<proteinExistence type="predicted"/>
<accession>A0A4U5V3D3</accession>
<keyword evidence="2" id="KW-1185">Reference proteome</keyword>
<evidence type="ECO:0000313" key="1">
    <source>
        <dbReference type="EMBL" id="TKS81680.1"/>
    </source>
</evidence>
<protein>
    <submittedName>
        <fullName evidence="1">Uncharacterized protein</fullName>
    </submittedName>
</protein>
<organism evidence="1 2">
    <name type="scientific">Collichthys lucidus</name>
    <name type="common">Big head croaker</name>
    <name type="synonym">Sciaena lucida</name>
    <dbReference type="NCBI Taxonomy" id="240159"/>
    <lineage>
        <taxon>Eukaryota</taxon>
        <taxon>Metazoa</taxon>
        <taxon>Chordata</taxon>
        <taxon>Craniata</taxon>
        <taxon>Vertebrata</taxon>
        <taxon>Euteleostomi</taxon>
        <taxon>Actinopterygii</taxon>
        <taxon>Neopterygii</taxon>
        <taxon>Teleostei</taxon>
        <taxon>Neoteleostei</taxon>
        <taxon>Acanthomorphata</taxon>
        <taxon>Eupercaria</taxon>
        <taxon>Sciaenidae</taxon>
        <taxon>Collichthys</taxon>
    </lineage>
</organism>
<name>A0A4U5V3D3_COLLU</name>
<reference evidence="1 2" key="1">
    <citation type="submission" date="2019-01" db="EMBL/GenBank/DDBJ databases">
        <title>Genome Assembly of Collichthys lucidus.</title>
        <authorList>
            <person name="Cai M."/>
            <person name="Xiao S."/>
        </authorList>
    </citation>
    <scope>NUCLEOTIDE SEQUENCE [LARGE SCALE GENOMIC DNA]</scope>
    <source>
        <strain evidence="1">JT15FE1705JMU</strain>
        <tissue evidence="1">Muscle</tissue>
    </source>
</reference>
<sequence>MPVGSERDVRNAQGVWEAISALILKWDHICIFLGKTNNTLRIWHIHQSDASRLVDGQLRHSAIVWSLCLLGAFSSSCVTDTPHRGMQRAQLLVRLTAVENSSNERLRRPAAVMAAYQFPLYAE</sequence>
<dbReference type="Proteomes" id="UP000298787">
    <property type="component" value="Chromosome 14"/>
</dbReference>
<gene>
    <name evidence="1" type="ORF">D9C73_015786</name>
</gene>
<dbReference type="EMBL" id="CM014091">
    <property type="protein sequence ID" value="TKS81680.1"/>
    <property type="molecule type" value="Genomic_DNA"/>
</dbReference>